<sequence>METMQPAEHVRRRDPVTAAAVANNLRNGIGVDRSRVRLRWPGFQALLSLGGSPLLLGPTYWPSVANLEKIMTGVGKYSVARKYLISLGSNMIHTCWPQRQLQVLGAYAVFLVGAVLVLVSTFYDGVPPSVRPAAVAAARGLDGLLFGGRFAPASDADG</sequence>
<gene>
    <name evidence="2" type="ORF">E2562_019961</name>
</gene>
<feature type="transmembrane region" description="Helical" evidence="1">
    <location>
        <begin position="101"/>
        <end position="123"/>
    </location>
</feature>
<keyword evidence="3" id="KW-1185">Reference proteome</keyword>
<dbReference type="AlphaFoldDB" id="A0A6G1CIM1"/>
<organism evidence="2 3">
    <name type="scientific">Oryza meyeriana var. granulata</name>
    <dbReference type="NCBI Taxonomy" id="110450"/>
    <lineage>
        <taxon>Eukaryota</taxon>
        <taxon>Viridiplantae</taxon>
        <taxon>Streptophyta</taxon>
        <taxon>Embryophyta</taxon>
        <taxon>Tracheophyta</taxon>
        <taxon>Spermatophyta</taxon>
        <taxon>Magnoliopsida</taxon>
        <taxon>Liliopsida</taxon>
        <taxon>Poales</taxon>
        <taxon>Poaceae</taxon>
        <taxon>BOP clade</taxon>
        <taxon>Oryzoideae</taxon>
        <taxon>Oryzeae</taxon>
        <taxon>Oryzinae</taxon>
        <taxon>Oryza</taxon>
        <taxon>Oryza meyeriana</taxon>
    </lineage>
</organism>
<dbReference type="EMBL" id="SPHZ02000009">
    <property type="protein sequence ID" value="KAF0899463.1"/>
    <property type="molecule type" value="Genomic_DNA"/>
</dbReference>
<keyword evidence="1" id="KW-0812">Transmembrane</keyword>
<name>A0A6G1CIM1_9ORYZ</name>
<proteinExistence type="predicted"/>
<protein>
    <submittedName>
        <fullName evidence="2">Uncharacterized protein</fullName>
    </submittedName>
</protein>
<keyword evidence="1" id="KW-1133">Transmembrane helix</keyword>
<comment type="caution">
    <text evidence="2">The sequence shown here is derived from an EMBL/GenBank/DDBJ whole genome shotgun (WGS) entry which is preliminary data.</text>
</comment>
<accession>A0A6G1CIM1</accession>
<evidence type="ECO:0000313" key="3">
    <source>
        <dbReference type="Proteomes" id="UP000479710"/>
    </source>
</evidence>
<keyword evidence="1" id="KW-0472">Membrane</keyword>
<evidence type="ECO:0000256" key="1">
    <source>
        <dbReference type="SAM" id="Phobius"/>
    </source>
</evidence>
<dbReference type="Proteomes" id="UP000479710">
    <property type="component" value="Unassembled WGS sequence"/>
</dbReference>
<evidence type="ECO:0000313" key="2">
    <source>
        <dbReference type="EMBL" id="KAF0899463.1"/>
    </source>
</evidence>
<reference evidence="2 3" key="1">
    <citation type="submission" date="2019-11" db="EMBL/GenBank/DDBJ databases">
        <title>Whole genome sequence of Oryza granulata.</title>
        <authorList>
            <person name="Li W."/>
        </authorList>
    </citation>
    <scope>NUCLEOTIDE SEQUENCE [LARGE SCALE GENOMIC DNA]</scope>
    <source>
        <strain evidence="3">cv. Menghai</strain>
        <tissue evidence="2">Leaf</tissue>
    </source>
</reference>